<feature type="transmembrane region" description="Helical" evidence="4">
    <location>
        <begin position="389"/>
        <end position="408"/>
    </location>
</feature>
<evidence type="ECO:0000256" key="1">
    <source>
        <dbReference type="ARBA" id="ARBA00004141"/>
    </source>
</evidence>
<dbReference type="PANTHER" id="PTHR11360:SF315">
    <property type="entry name" value="TRANSPORTER MCH2-RELATED"/>
    <property type="match status" value="1"/>
</dbReference>
<evidence type="ECO:0000313" key="5">
    <source>
        <dbReference type="EMBL" id="THC92539.1"/>
    </source>
</evidence>
<dbReference type="InterPro" id="IPR050327">
    <property type="entry name" value="Proton-linked_MCT"/>
</dbReference>
<comment type="subcellular location">
    <subcellularLocation>
        <location evidence="1">Membrane</location>
        <topology evidence="1">Multi-pass membrane protein</topology>
    </subcellularLocation>
</comment>
<dbReference type="GO" id="GO:0022857">
    <property type="term" value="F:transmembrane transporter activity"/>
    <property type="evidence" value="ECO:0007669"/>
    <property type="project" value="InterPro"/>
</dbReference>
<dbReference type="PANTHER" id="PTHR11360">
    <property type="entry name" value="MONOCARBOXYLATE TRANSPORTER"/>
    <property type="match status" value="1"/>
</dbReference>
<name>A0A4S3JBL1_9EURO</name>
<feature type="compositionally biased region" description="Polar residues" evidence="3">
    <location>
        <begin position="94"/>
        <end position="104"/>
    </location>
</feature>
<feature type="transmembrane region" description="Helical" evidence="4">
    <location>
        <begin position="216"/>
        <end position="237"/>
    </location>
</feature>
<keyword evidence="4" id="KW-0472">Membrane</keyword>
<evidence type="ECO:0000256" key="2">
    <source>
        <dbReference type="ARBA" id="ARBA00006727"/>
    </source>
</evidence>
<evidence type="ECO:0008006" key="7">
    <source>
        <dbReference type="Google" id="ProtNLM"/>
    </source>
</evidence>
<feature type="transmembrane region" description="Helical" evidence="4">
    <location>
        <begin position="476"/>
        <end position="498"/>
    </location>
</feature>
<dbReference type="VEuPathDB" id="FungiDB:EYZ11_007992"/>
<dbReference type="Pfam" id="PF07690">
    <property type="entry name" value="MFS_1"/>
    <property type="match status" value="1"/>
</dbReference>
<feature type="transmembrane region" description="Helical" evidence="4">
    <location>
        <begin position="249"/>
        <end position="268"/>
    </location>
</feature>
<organism evidence="5 6">
    <name type="scientific">Aspergillus tanneri</name>
    <dbReference type="NCBI Taxonomy" id="1220188"/>
    <lineage>
        <taxon>Eukaryota</taxon>
        <taxon>Fungi</taxon>
        <taxon>Dikarya</taxon>
        <taxon>Ascomycota</taxon>
        <taxon>Pezizomycotina</taxon>
        <taxon>Eurotiomycetes</taxon>
        <taxon>Eurotiomycetidae</taxon>
        <taxon>Eurotiales</taxon>
        <taxon>Aspergillaceae</taxon>
        <taxon>Aspergillus</taxon>
        <taxon>Aspergillus subgen. Circumdati</taxon>
    </lineage>
</organism>
<feature type="region of interest" description="Disordered" evidence="3">
    <location>
        <begin position="70"/>
        <end position="105"/>
    </location>
</feature>
<accession>A0A4S3JBL1</accession>
<comment type="similarity">
    <text evidence="2">Belongs to the major facilitator superfamily. Monocarboxylate porter (TC 2.A.1.13) family.</text>
</comment>
<keyword evidence="4" id="KW-0812">Transmembrane</keyword>
<evidence type="ECO:0000313" key="6">
    <source>
        <dbReference type="Proteomes" id="UP000308092"/>
    </source>
</evidence>
<keyword evidence="4" id="KW-1133">Transmembrane helix</keyword>
<reference evidence="5 6" key="1">
    <citation type="submission" date="2019-03" db="EMBL/GenBank/DDBJ databases">
        <title>The genome sequence of a newly discovered highly antifungal drug resistant Aspergillus species, Aspergillus tanneri NIH 1004.</title>
        <authorList>
            <person name="Mounaud S."/>
            <person name="Singh I."/>
            <person name="Joardar V."/>
            <person name="Pakala S."/>
            <person name="Pakala S."/>
            <person name="Venepally P."/>
            <person name="Hoover J."/>
            <person name="Nierman W."/>
            <person name="Chung J."/>
            <person name="Losada L."/>
        </authorList>
    </citation>
    <scope>NUCLEOTIDE SEQUENCE [LARGE SCALE GENOMIC DNA]</scope>
    <source>
        <strain evidence="5 6">NIH1004</strain>
    </source>
</reference>
<dbReference type="InterPro" id="IPR036259">
    <property type="entry name" value="MFS_trans_sf"/>
</dbReference>
<feature type="compositionally biased region" description="Polar residues" evidence="3">
    <location>
        <begin position="11"/>
        <end position="22"/>
    </location>
</feature>
<dbReference type="InterPro" id="IPR011701">
    <property type="entry name" value="MFS"/>
</dbReference>
<feature type="transmembrane region" description="Helical" evidence="4">
    <location>
        <begin position="324"/>
        <end position="346"/>
    </location>
</feature>
<comment type="caution">
    <text evidence="5">The sequence shown here is derived from an EMBL/GenBank/DDBJ whole genome shotgun (WGS) entry which is preliminary data.</text>
</comment>
<feature type="region of interest" description="Disordered" evidence="3">
    <location>
        <begin position="1"/>
        <end position="22"/>
    </location>
</feature>
<dbReference type="GO" id="GO:0016020">
    <property type="term" value="C:membrane"/>
    <property type="evidence" value="ECO:0007669"/>
    <property type="project" value="UniProtKB-SubCell"/>
</dbReference>
<keyword evidence="6" id="KW-1185">Reference proteome</keyword>
<dbReference type="CDD" id="cd17352">
    <property type="entry name" value="MFS_MCT_SLC16"/>
    <property type="match status" value="1"/>
</dbReference>
<feature type="transmembrane region" description="Helical" evidence="4">
    <location>
        <begin position="280"/>
        <end position="300"/>
    </location>
</feature>
<dbReference type="AlphaFoldDB" id="A0A4S3JBL1"/>
<dbReference type="EMBL" id="SOSA01000327">
    <property type="protein sequence ID" value="THC92539.1"/>
    <property type="molecule type" value="Genomic_DNA"/>
</dbReference>
<feature type="transmembrane region" description="Helical" evidence="4">
    <location>
        <begin position="118"/>
        <end position="139"/>
    </location>
</feature>
<evidence type="ECO:0000256" key="4">
    <source>
        <dbReference type="SAM" id="Phobius"/>
    </source>
</evidence>
<proteinExistence type="inferred from homology"/>
<sequence>MVSPNRIYPGRQSNYGADQNRLNPRAVTAKNLLVGQDTMVFPLLDLVMKPSQMAEKENTPIDAITYERDDGRDSAASHSPSHSPIGPGHGITSPVDQPPNSGTNLEAKYQQDALPDGGYGWVCVACVFWINAHTWGINSSYGVFLSYYLSHDVFPNTSALSYAFTGGLSISCALLVAPLATYLIHVYGTRLVLNMGVFFETLSLIGSSFATQRWHIFLSQGVCFGWGMGFLFVGSVGITPQWFQRRRSLAMGINAAGSGLGGLIYSLAVGAMIPRLGLSWTFRTLGIIACVVNLVGANLLRDRNQDVGSRHRAFHLPLLQRPEFVLFLGWGILSMLGYVAVLFSVANFALSVGLSSHQGSIVSALLNMGQGLGRPFVGMFSDKLGRINVATFLSFLCGLFCLVIWIFAHSMGLVCFFAVLVGTVAGTYWATVTPVLAEIMGLRDLPSGLSINWIVLVAPTTVSEAIALLLRDNDNPYLKVQIFTGIMYIGAAACLWIVRGWKVGELIRAQQEKSTAPMVVDKGENSHPVAASSSPLSVVQPWSPPVLLRGMVALSKV</sequence>
<dbReference type="SUPFAM" id="SSF103473">
    <property type="entry name" value="MFS general substrate transporter"/>
    <property type="match status" value="1"/>
</dbReference>
<feature type="transmembrane region" description="Helical" evidence="4">
    <location>
        <begin position="449"/>
        <end position="470"/>
    </location>
</feature>
<dbReference type="Gene3D" id="1.20.1250.20">
    <property type="entry name" value="MFS general substrate transporter like domains"/>
    <property type="match status" value="2"/>
</dbReference>
<evidence type="ECO:0000256" key="3">
    <source>
        <dbReference type="SAM" id="MobiDB-lite"/>
    </source>
</evidence>
<feature type="transmembrane region" description="Helical" evidence="4">
    <location>
        <begin position="414"/>
        <end position="437"/>
    </location>
</feature>
<dbReference type="Proteomes" id="UP000308092">
    <property type="component" value="Unassembled WGS sequence"/>
</dbReference>
<gene>
    <name evidence="5" type="ORF">EYZ11_007992</name>
</gene>
<protein>
    <recommendedName>
        <fullName evidence="7">Major facilitator superfamily (MFS) profile domain-containing protein</fullName>
    </recommendedName>
</protein>
<feature type="compositionally biased region" description="Low complexity" evidence="3">
    <location>
        <begin position="76"/>
        <end position="86"/>
    </location>
</feature>
<feature type="transmembrane region" description="Helical" evidence="4">
    <location>
        <begin position="191"/>
        <end position="210"/>
    </location>
</feature>
<feature type="transmembrane region" description="Helical" evidence="4">
    <location>
        <begin position="159"/>
        <end position="184"/>
    </location>
</feature>